<keyword evidence="3" id="KW-1185">Reference proteome</keyword>
<dbReference type="EMBL" id="QUZK01000016">
    <property type="protein sequence ID" value="RFF31750.1"/>
    <property type="molecule type" value="Genomic_DNA"/>
</dbReference>
<gene>
    <name evidence="2" type="ORF">DZC52_03635</name>
</gene>
<protein>
    <submittedName>
        <fullName evidence="2">Uncharacterized protein</fullName>
    </submittedName>
</protein>
<proteinExistence type="predicted"/>
<feature type="compositionally biased region" description="Basic and acidic residues" evidence="1">
    <location>
        <begin position="35"/>
        <end position="45"/>
    </location>
</feature>
<comment type="caution">
    <text evidence="2">The sequence shown here is derived from an EMBL/GenBank/DDBJ whole genome shotgun (WGS) entry which is preliminary data.</text>
</comment>
<sequence length="67" mass="7460">MPWPLIPGGQHLVETTMTKGRDTQNREGKKKPIKTLKEKRADKAAKRSGTYKVESINNVLAGKPSSR</sequence>
<organism evidence="2 3">
    <name type="scientific">Wenzhouxiangella sediminis</name>
    <dbReference type="NCBI Taxonomy" id="1792836"/>
    <lineage>
        <taxon>Bacteria</taxon>
        <taxon>Pseudomonadati</taxon>
        <taxon>Pseudomonadota</taxon>
        <taxon>Gammaproteobacteria</taxon>
        <taxon>Chromatiales</taxon>
        <taxon>Wenzhouxiangellaceae</taxon>
        <taxon>Wenzhouxiangella</taxon>
    </lineage>
</organism>
<accession>A0A3E1KBA0</accession>
<reference evidence="2 3" key="1">
    <citation type="submission" date="2018-08" db="EMBL/GenBank/DDBJ databases">
        <title>Wenzhouxiangella salilacus sp. nov., a novel bacterium isolated from a saline lake in Xinjiang Province, China.</title>
        <authorList>
            <person name="Han S."/>
        </authorList>
    </citation>
    <scope>NUCLEOTIDE SEQUENCE [LARGE SCALE GENOMIC DNA]</scope>
    <source>
        <strain evidence="2 3">XDB06</strain>
    </source>
</reference>
<name>A0A3E1KBA0_9GAMM</name>
<evidence type="ECO:0000256" key="1">
    <source>
        <dbReference type="SAM" id="MobiDB-lite"/>
    </source>
</evidence>
<dbReference type="Proteomes" id="UP000260351">
    <property type="component" value="Unassembled WGS sequence"/>
</dbReference>
<evidence type="ECO:0000313" key="3">
    <source>
        <dbReference type="Proteomes" id="UP000260351"/>
    </source>
</evidence>
<evidence type="ECO:0000313" key="2">
    <source>
        <dbReference type="EMBL" id="RFF31750.1"/>
    </source>
</evidence>
<feature type="region of interest" description="Disordered" evidence="1">
    <location>
        <begin position="1"/>
        <end position="50"/>
    </location>
</feature>
<dbReference type="AlphaFoldDB" id="A0A3E1KBA0"/>